<evidence type="ECO:0000313" key="2">
    <source>
        <dbReference type="Proteomes" id="UP000623440"/>
    </source>
</evidence>
<dbReference type="RefSeq" id="WP_190939568.1">
    <property type="nucleotide sequence ID" value="NZ_JACJSI010000006.1"/>
</dbReference>
<name>A0ABR8DI17_9NOSO</name>
<evidence type="ECO:0000313" key="1">
    <source>
        <dbReference type="EMBL" id="MBD2528938.1"/>
    </source>
</evidence>
<dbReference type="EMBL" id="JACJSI010000006">
    <property type="protein sequence ID" value="MBD2528938.1"/>
    <property type="molecule type" value="Genomic_DNA"/>
</dbReference>
<proteinExistence type="predicted"/>
<sequence length="47" mass="5256">MITSSQLRKIQRRDVEPSAGIIEFQTVKTTKKGGIDDYDAGKTLMVE</sequence>
<dbReference type="Proteomes" id="UP000623440">
    <property type="component" value="Unassembled WGS sequence"/>
</dbReference>
<protein>
    <submittedName>
        <fullName evidence="1">Uncharacterized protein</fullName>
    </submittedName>
</protein>
<keyword evidence="2" id="KW-1185">Reference proteome</keyword>
<comment type="caution">
    <text evidence="1">The sequence shown here is derived from an EMBL/GenBank/DDBJ whole genome shotgun (WGS) entry which is preliminary data.</text>
</comment>
<accession>A0ABR8DI17</accession>
<organism evidence="1 2">
    <name type="scientific">Nostoc flagelliforme FACHB-838</name>
    <dbReference type="NCBI Taxonomy" id="2692904"/>
    <lineage>
        <taxon>Bacteria</taxon>
        <taxon>Bacillati</taxon>
        <taxon>Cyanobacteriota</taxon>
        <taxon>Cyanophyceae</taxon>
        <taxon>Nostocales</taxon>
        <taxon>Nostocaceae</taxon>
        <taxon>Nostoc</taxon>
    </lineage>
</organism>
<reference evidence="1 2" key="1">
    <citation type="journal article" date="2020" name="ISME J.">
        <title>Comparative genomics reveals insights into cyanobacterial evolution and habitat adaptation.</title>
        <authorList>
            <person name="Chen M.Y."/>
            <person name="Teng W.K."/>
            <person name="Zhao L."/>
            <person name="Hu C.X."/>
            <person name="Zhou Y.K."/>
            <person name="Han B.P."/>
            <person name="Song L.R."/>
            <person name="Shu W.S."/>
        </authorList>
    </citation>
    <scope>NUCLEOTIDE SEQUENCE [LARGE SCALE GENOMIC DNA]</scope>
    <source>
        <strain evidence="1 2">FACHB-838</strain>
    </source>
</reference>
<gene>
    <name evidence="1" type="ORF">H6G97_04880</name>
</gene>